<protein>
    <submittedName>
        <fullName evidence="2">Putative membrane protein putative component of transcriptional regulator</fullName>
    </submittedName>
</protein>
<accession>A0A2N8ZBX4</accession>
<dbReference type="OrthoDB" id="5588650at2"/>
<dbReference type="RefSeq" id="WP_102522058.1">
    <property type="nucleotide sequence ID" value="NZ_LT960611.1"/>
</dbReference>
<dbReference type="Pfam" id="PF04247">
    <property type="entry name" value="SirB"/>
    <property type="match status" value="1"/>
</dbReference>
<dbReference type="GO" id="GO:0005886">
    <property type="term" value="C:plasma membrane"/>
    <property type="evidence" value="ECO:0007669"/>
    <property type="project" value="TreeGrafter"/>
</dbReference>
<dbReference type="AlphaFoldDB" id="A0A2N8ZBX4"/>
<organism evidence="2 3">
    <name type="scientific">Vibrio tapetis subsp. tapetis</name>
    <dbReference type="NCBI Taxonomy" id="1671868"/>
    <lineage>
        <taxon>Bacteria</taxon>
        <taxon>Pseudomonadati</taxon>
        <taxon>Pseudomonadota</taxon>
        <taxon>Gammaproteobacteria</taxon>
        <taxon>Vibrionales</taxon>
        <taxon>Vibrionaceae</taxon>
        <taxon>Vibrio</taxon>
    </lineage>
</organism>
<gene>
    <name evidence="2" type="primary">ychQ</name>
    <name evidence="2" type="ORF">VTAP4600_A1409</name>
</gene>
<dbReference type="EMBL" id="LT960611">
    <property type="protein sequence ID" value="SON49388.1"/>
    <property type="molecule type" value="Genomic_DNA"/>
</dbReference>
<dbReference type="Proteomes" id="UP000235828">
    <property type="component" value="Chromosome A"/>
</dbReference>
<name>A0A2N8ZBX4_9VIBR</name>
<keyword evidence="3" id="KW-1185">Reference proteome</keyword>
<evidence type="ECO:0000256" key="1">
    <source>
        <dbReference type="SAM" id="Phobius"/>
    </source>
</evidence>
<keyword evidence="1" id="KW-0812">Transmembrane</keyword>
<dbReference type="PANTHER" id="PTHR39594">
    <property type="entry name" value="PROTEIN YCHQ"/>
    <property type="match status" value="1"/>
</dbReference>
<feature type="transmembrane region" description="Helical" evidence="1">
    <location>
        <begin position="98"/>
        <end position="119"/>
    </location>
</feature>
<keyword evidence="1" id="KW-1133">Transmembrane helix</keyword>
<feature type="transmembrane region" description="Helical" evidence="1">
    <location>
        <begin position="6"/>
        <end position="26"/>
    </location>
</feature>
<dbReference type="KEGG" id="vta:A1409"/>
<dbReference type="PIRSF" id="PIRSF005610">
    <property type="entry name" value="SirB"/>
    <property type="match status" value="1"/>
</dbReference>
<feature type="transmembrane region" description="Helical" evidence="1">
    <location>
        <begin position="72"/>
        <end position="91"/>
    </location>
</feature>
<keyword evidence="1" id="KW-0472">Membrane</keyword>
<sequence length="127" mass="14052">MYAALKHFHMLTIALSVILFVIRYALMVAKSPKLESEFLKRVPHINDAVLLLSGIALIMLTGFIPFTPSAVWLTEKLTCVMAYIALGFFALHYGKNQLLRGFAFFGALGWLAMAGKIAMTKVPTFLG</sequence>
<evidence type="ECO:0000313" key="3">
    <source>
        <dbReference type="Proteomes" id="UP000235828"/>
    </source>
</evidence>
<evidence type="ECO:0000313" key="2">
    <source>
        <dbReference type="EMBL" id="SON49388.1"/>
    </source>
</evidence>
<feature type="transmembrane region" description="Helical" evidence="1">
    <location>
        <begin position="47"/>
        <end position="66"/>
    </location>
</feature>
<dbReference type="PANTHER" id="PTHR39594:SF1">
    <property type="entry name" value="PROTEIN YCHQ"/>
    <property type="match status" value="1"/>
</dbReference>
<reference evidence="2 3" key="1">
    <citation type="submission" date="2017-10" db="EMBL/GenBank/DDBJ databases">
        <authorList>
            <person name="Banno H."/>
            <person name="Chua N.-H."/>
        </authorList>
    </citation>
    <scope>NUCLEOTIDE SEQUENCE [LARGE SCALE GENOMIC DNA]</scope>
    <source>
        <strain evidence="2">Vibrio tapetis CECT4600</strain>
    </source>
</reference>
<proteinExistence type="predicted"/>
<dbReference type="InterPro" id="IPR007360">
    <property type="entry name" value="SirB"/>
</dbReference>